<feature type="domain" description="GIY-YIG" evidence="2">
    <location>
        <begin position="16"/>
        <end position="91"/>
    </location>
</feature>
<dbReference type="EMBL" id="CP021431">
    <property type="protein sequence ID" value="ARU02614.1"/>
    <property type="molecule type" value="Genomic_DNA"/>
</dbReference>
<dbReference type="CDD" id="cd10448">
    <property type="entry name" value="GIY-YIG_unchar_3"/>
    <property type="match status" value="1"/>
</dbReference>
<evidence type="ECO:0000256" key="1">
    <source>
        <dbReference type="ARBA" id="ARBA00007435"/>
    </source>
</evidence>
<dbReference type="SMART" id="SM00465">
    <property type="entry name" value="GIYc"/>
    <property type="match status" value="1"/>
</dbReference>
<dbReference type="InterPro" id="IPR035901">
    <property type="entry name" value="GIY-YIG_endonuc_sf"/>
</dbReference>
<dbReference type="Gene3D" id="3.40.1440.10">
    <property type="entry name" value="GIY-YIG endonuclease"/>
    <property type="match status" value="1"/>
</dbReference>
<protein>
    <submittedName>
        <fullName evidence="3">GIY-YIG nuclease superfamily protein</fullName>
    </submittedName>
</protein>
<dbReference type="PANTHER" id="PTHR34477">
    <property type="entry name" value="UPF0213 PROTEIN YHBQ"/>
    <property type="match status" value="1"/>
</dbReference>
<organism evidence="3 4">
    <name type="scientific">Yoonia vestfoldensis</name>
    <dbReference type="NCBI Taxonomy" id="245188"/>
    <lineage>
        <taxon>Bacteria</taxon>
        <taxon>Pseudomonadati</taxon>
        <taxon>Pseudomonadota</taxon>
        <taxon>Alphaproteobacteria</taxon>
        <taxon>Rhodobacterales</taxon>
        <taxon>Paracoccaceae</taxon>
        <taxon>Yoonia</taxon>
    </lineage>
</organism>
<dbReference type="InterPro" id="IPR000305">
    <property type="entry name" value="GIY-YIG_endonuc"/>
</dbReference>
<keyword evidence="4" id="KW-1185">Reference proteome</keyword>
<dbReference type="Proteomes" id="UP000195273">
    <property type="component" value="Chromosome"/>
</dbReference>
<dbReference type="PROSITE" id="PS50164">
    <property type="entry name" value="GIY_YIG"/>
    <property type="match status" value="1"/>
</dbReference>
<dbReference type="OrthoDB" id="287318at2"/>
<evidence type="ECO:0000313" key="4">
    <source>
        <dbReference type="Proteomes" id="UP000195273"/>
    </source>
</evidence>
<evidence type="ECO:0000259" key="2">
    <source>
        <dbReference type="PROSITE" id="PS50164"/>
    </source>
</evidence>
<name>A0A1Y0EG49_9RHOB</name>
<dbReference type="KEGG" id="lvs:LOKVESSMR4R_03341"/>
<dbReference type="SUPFAM" id="SSF82771">
    <property type="entry name" value="GIY-YIG endonuclease"/>
    <property type="match status" value="1"/>
</dbReference>
<sequence length="109" mass="13093">MRIYHLFTTCSQNCGMTHFVYIMASRPNGAIYIGRTRNLHSRVQHHRDGRSVHTAKYKIKTLVWFETHDDFDSSLRRERAIKRWRRAWKNQLIHTANPHWQDITAHIPV</sequence>
<dbReference type="PANTHER" id="PTHR34477:SF5">
    <property type="entry name" value="BSL5627 PROTEIN"/>
    <property type="match status" value="1"/>
</dbReference>
<dbReference type="Pfam" id="PF01541">
    <property type="entry name" value="GIY-YIG"/>
    <property type="match status" value="1"/>
</dbReference>
<dbReference type="InterPro" id="IPR050190">
    <property type="entry name" value="UPF0213_domain"/>
</dbReference>
<accession>A0A1Y0EG49</accession>
<evidence type="ECO:0000313" key="3">
    <source>
        <dbReference type="EMBL" id="ARU02614.1"/>
    </source>
</evidence>
<gene>
    <name evidence="3" type="ORF">LOKVESSMR4R_03341</name>
</gene>
<dbReference type="AlphaFoldDB" id="A0A1Y0EG49"/>
<dbReference type="STRING" id="1122181.GCA_000382265_02247"/>
<proteinExistence type="inferred from homology"/>
<comment type="similarity">
    <text evidence="1">Belongs to the UPF0213 family.</text>
</comment>
<reference evidence="3 4" key="1">
    <citation type="submission" date="2017-05" db="EMBL/GenBank/DDBJ databases">
        <title>Genome Sequence of Loktanella vestfoldensis Strain SMR4r Isolated from a Culture of the Diatom Skeletonema marinoi.</title>
        <authorList>
            <person name="Topel M."/>
            <person name="Pinder M.I.M."/>
            <person name="Johansson O.N."/>
            <person name="Kourtchenko O."/>
            <person name="Godhe A."/>
            <person name="Clarke A.K."/>
        </authorList>
    </citation>
    <scope>NUCLEOTIDE SEQUENCE [LARGE SCALE GENOMIC DNA]</scope>
    <source>
        <strain evidence="3 4">SMR4r</strain>
    </source>
</reference>